<dbReference type="EMBL" id="BK015115">
    <property type="protein sequence ID" value="DAD91559.1"/>
    <property type="molecule type" value="Genomic_DNA"/>
</dbReference>
<protein>
    <submittedName>
        <fullName evidence="1">Tail protein</fullName>
    </submittedName>
</protein>
<sequence>MKAYNLKEYIYNHLLPSYIRTQDTYKNSKGEGILDRFLGICTEYFEKRFPEIDSYLDIIDLDKTPDIYLNLLWEYFGYIPYAYGILYTGETYNPEQIAVWMNNPKVFPRANTRKILKYAISLYKIRGTVSFYEILGRFYGVNFIVKPLYSGDETENPLKDVTDLRYDVSPSQVPKPLVIALYQRVSSWYDSKTSAGCIKGGYYEGDCNSCSLLRAEVEIPHGIYEVLEADGRVAEVQEAFTRLITRYLPINARIQNDDPDGEMVKLIDSYTELRVTSPPSIVKP</sequence>
<reference evidence="1" key="1">
    <citation type="journal article" date="2021" name="Proc. Natl. Acad. Sci. U.S.A.">
        <title>A Catalog of Tens of Thousands of Viruses from Human Metagenomes Reveals Hidden Associations with Chronic Diseases.</title>
        <authorList>
            <person name="Tisza M.J."/>
            <person name="Buck C.B."/>
        </authorList>
    </citation>
    <scope>NUCLEOTIDE SEQUENCE</scope>
    <source>
        <strain evidence="1">Ctx322</strain>
    </source>
</reference>
<accession>A0A8S5NAZ2</accession>
<organism evidence="1">
    <name type="scientific">Myoviridae sp. ctx322</name>
    <dbReference type="NCBI Taxonomy" id="2826711"/>
    <lineage>
        <taxon>Viruses</taxon>
        <taxon>Duplodnaviria</taxon>
        <taxon>Heunggongvirae</taxon>
        <taxon>Uroviricota</taxon>
        <taxon>Caudoviricetes</taxon>
    </lineage>
</organism>
<name>A0A8S5NAZ2_9CAUD</name>
<evidence type="ECO:0000313" key="1">
    <source>
        <dbReference type="EMBL" id="DAD91559.1"/>
    </source>
</evidence>
<proteinExistence type="predicted"/>